<reference evidence="1" key="1">
    <citation type="journal article" date="2011" name="Proc. Natl. Acad. Sci. U.S.A.">
        <title>The genome of the fire ant Solenopsis invicta.</title>
        <authorList>
            <person name="Wurm Y."/>
            <person name="Wang J."/>
            <person name="Riba-Grognuz O."/>
            <person name="Corona M."/>
            <person name="Nygaard S."/>
            <person name="Hunt B.G."/>
            <person name="Ingram K.K."/>
            <person name="Falquet L."/>
            <person name="Nipitwattanaphon M."/>
            <person name="Gotzek D."/>
            <person name="Dijkstra M.B."/>
            <person name="Oettler J."/>
            <person name="Comtesse F."/>
            <person name="Shih C.J."/>
            <person name="Wu W.J."/>
            <person name="Yang C.C."/>
            <person name="Thomas J."/>
            <person name="Beaudoing E."/>
            <person name="Pradervand S."/>
            <person name="Flegel V."/>
            <person name="Cook E.D."/>
            <person name="Fabbretti R."/>
            <person name="Stockinger H."/>
            <person name="Long L."/>
            <person name="Farmerie W.G."/>
            <person name="Oakey J."/>
            <person name="Boomsma J.J."/>
            <person name="Pamilo P."/>
            <person name="Yi S.V."/>
            <person name="Heinze J."/>
            <person name="Goodisman M.A."/>
            <person name="Farinelli L."/>
            <person name="Harshman K."/>
            <person name="Hulo N."/>
            <person name="Cerutti L."/>
            <person name="Xenarios I."/>
            <person name="Shoemaker D."/>
            <person name="Keller L."/>
        </authorList>
    </citation>
    <scope>NUCLEOTIDE SEQUENCE [LARGE SCALE GENOMIC DNA]</scope>
</reference>
<evidence type="ECO:0000313" key="1">
    <source>
        <dbReference type="EMBL" id="EFZ11277.1"/>
    </source>
</evidence>
<proteinExistence type="predicted"/>
<sequence length="106" mass="11612">MHNAHYTCGRNIPVAKRELILTGLDAFSLLHTSFVQQVTSVLLVGASGNCDSESSNLQIRLLGRRPQEFSLSHFRHSVALATTLSASMRSRDAPCDVHHVTVIMIA</sequence>
<organism>
    <name type="scientific">Solenopsis invicta</name>
    <name type="common">Red imported fire ant</name>
    <name type="synonym">Solenopsis wagneri</name>
    <dbReference type="NCBI Taxonomy" id="13686"/>
    <lineage>
        <taxon>Eukaryota</taxon>
        <taxon>Metazoa</taxon>
        <taxon>Ecdysozoa</taxon>
        <taxon>Arthropoda</taxon>
        <taxon>Hexapoda</taxon>
        <taxon>Insecta</taxon>
        <taxon>Pterygota</taxon>
        <taxon>Neoptera</taxon>
        <taxon>Endopterygota</taxon>
        <taxon>Hymenoptera</taxon>
        <taxon>Apocrita</taxon>
        <taxon>Aculeata</taxon>
        <taxon>Formicoidea</taxon>
        <taxon>Formicidae</taxon>
        <taxon>Myrmicinae</taxon>
        <taxon>Solenopsis</taxon>
    </lineage>
</organism>
<name>E9J7C6_SOLIN</name>
<dbReference type="AlphaFoldDB" id="E9J7C6"/>
<dbReference type="HOGENOM" id="CLU_2229919_0_0_1"/>
<protein>
    <submittedName>
        <fullName evidence="1">Uncharacterized protein</fullName>
    </submittedName>
</protein>
<feature type="non-terminal residue" evidence="1">
    <location>
        <position position="106"/>
    </location>
</feature>
<accession>E9J7C6</accession>
<dbReference type="EMBL" id="GL768462">
    <property type="protein sequence ID" value="EFZ11277.1"/>
    <property type="molecule type" value="Genomic_DNA"/>
</dbReference>
<gene>
    <name evidence="1" type="ORF">SINV_09630</name>
</gene>